<reference evidence="7 8" key="1">
    <citation type="submission" date="2020-07" db="EMBL/GenBank/DDBJ databases">
        <title>Complete genome sequence for Sandaracinobacter sp. M6.</title>
        <authorList>
            <person name="Tang Y."/>
            <person name="Liu Q."/>
            <person name="Guo Z."/>
            <person name="Lei P."/>
            <person name="Huang B."/>
        </authorList>
    </citation>
    <scope>NUCLEOTIDE SEQUENCE [LARGE SCALE GENOMIC DNA]</scope>
    <source>
        <strain evidence="7 8">M6</strain>
    </source>
</reference>
<dbReference type="GO" id="GO:0016020">
    <property type="term" value="C:membrane"/>
    <property type="evidence" value="ECO:0007669"/>
    <property type="project" value="UniProtKB-SubCell"/>
</dbReference>
<dbReference type="PANTHER" id="PTHR11662">
    <property type="entry name" value="SOLUTE CARRIER FAMILY 17"/>
    <property type="match status" value="1"/>
</dbReference>
<feature type="domain" description="Major facilitator superfamily (MFS) profile" evidence="6">
    <location>
        <begin position="24"/>
        <end position="419"/>
    </location>
</feature>
<dbReference type="EMBL" id="CP059851">
    <property type="protein sequence ID" value="QMW23008.1"/>
    <property type="molecule type" value="Genomic_DNA"/>
</dbReference>
<dbReference type="InterPro" id="IPR050382">
    <property type="entry name" value="MFS_Na/Anion_cotransporter"/>
</dbReference>
<evidence type="ECO:0000256" key="4">
    <source>
        <dbReference type="ARBA" id="ARBA00023136"/>
    </source>
</evidence>
<proteinExistence type="predicted"/>
<feature type="transmembrane region" description="Helical" evidence="5">
    <location>
        <begin position="59"/>
        <end position="82"/>
    </location>
</feature>
<dbReference type="Proteomes" id="UP000515292">
    <property type="component" value="Chromosome"/>
</dbReference>
<feature type="transmembrane region" description="Helical" evidence="5">
    <location>
        <begin position="273"/>
        <end position="295"/>
    </location>
</feature>
<feature type="transmembrane region" description="Helical" evidence="5">
    <location>
        <begin position="20"/>
        <end position="38"/>
    </location>
</feature>
<dbReference type="CDD" id="cd17319">
    <property type="entry name" value="MFS_ExuT_GudP_like"/>
    <property type="match status" value="1"/>
</dbReference>
<gene>
    <name evidence="7" type="ORF">H3309_00375</name>
</gene>
<dbReference type="GO" id="GO:0015134">
    <property type="term" value="F:hexuronate transmembrane transporter activity"/>
    <property type="evidence" value="ECO:0007669"/>
    <property type="project" value="TreeGrafter"/>
</dbReference>
<evidence type="ECO:0000256" key="5">
    <source>
        <dbReference type="SAM" id="Phobius"/>
    </source>
</evidence>
<keyword evidence="3 5" id="KW-1133">Transmembrane helix</keyword>
<accession>A0A7G5II16</accession>
<dbReference type="Pfam" id="PF07690">
    <property type="entry name" value="MFS_1"/>
    <property type="match status" value="1"/>
</dbReference>
<dbReference type="SUPFAM" id="SSF103473">
    <property type="entry name" value="MFS general substrate transporter"/>
    <property type="match status" value="1"/>
</dbReference>
<feature type="transmembrane region" description="Helical" evidence="5">
    <location>
        <begin position="331"/>
        <end position="352"/>
    </location>
</feature>
<comment type="subcellular location">
    <subcellularLocation>
        <location evidence="1">Membrane</location>
        <topology evidence="1">Multi-pass membrane protein</topology>
    </subcellularLocation>
</comment>
<feature type="transmembrane region" description="Helical" evidence="5">
    <location>
        <begin position="151"/>
        <end position="173"/>
    </location>
</feature>
<dbReference type="InterPro" id="IPR020846">
    <property type="entry name" value="MFS_dom"/>
</dbReference>
<protein>
    <submittedName>
        <fullName evidence="7">MFS transporter</fullName>
    </submittedName>
</protein>
<organism evidence="7 8">
    <name type="scientific">Sandaracinobacteroides saxicola</name>
    <dbReference type="NCBI Taxonomy" id="2759707"/>
    <lineage>
        <taxon>Bacteria</taxon>
        <taxon>Pseudomonadati</taxon>
        <taxon>Pseudomonadota</taxon>
        <taxon>Alphaproteobacteria</taxon>
        <taxon>Sphingomonadales</taxon>
        <taxon>Sphingosinicellaceae</taxon>
        <taxon>Sandaracinobacteroides</taxon>
    </lineage>
</organism>
<feature type="transmembrane region" description="Helical" evidence="5">
    <location>
        <begin position="393"/>
        <end position="414"/>
    </location>
</feature>
<evidence type="ECO:0000256" key="2">
    <source>
        <dbReference type="ARBA" id="ARBA00022692"/>
    </source>
</evidence>
<keyword evidence="4 5" id="KW-0472">Membrane</keyword>
<name>A0A7G5II16_9SPHN</name>
<dbReference type="InterPro" id="IPR036259">
    <property type="entry name" value="MFS_trans_sf"/>
</dbReference>
<dbReference type="AlphaFoldDB" id="A0A7G5II16"/>
<evidence type="ECO:0000256" key="1">
    <source>
        <dbReference type="ARBA" id="ARBA00004141"/>
    </source>
</evidence>
<dbReference type="PANTHER" id="PTHR11662:SF285">
    <property type="entry name" value="HEXURONATE TRANSPORTER"/>
    <property type="match status" value="1"/>
</dbReference>
<feature type="transmembrane region" description="Helical" evidence="5">
    <location>
        <begin position="232"/>
        <end position="253"/>
    </location>
</feature>
<dbReference type="Gene3D" id="1.20.1250.20">
    <property type="entry name" value="MFS general substrate transporter like domains"/>
    <property type="match status" value="2"/>
</dbReference>
<dbReference type="KEGG" id="sand:H3309_00375"/>
<dbReference type="RefSeq" id="WP_182296434.1">
    <property type="nucleotide sequence ID" value="NZ_CP059851.1"/>
</dbReference>
<feature type="transmembrane region" description="Helical" evidence="5">
    <location>
        <begin position="364"/>
        <end position="387"/>
    </location>
</feature>
<feature type="transmembrane region" description="Helical" evidence="5">
    <location>
        <begin position="179"/>
        <end position="197"/>
    </location>
</feature>
<feature type="transmembrane region" description="Helical" evidence="5">
    <location>
        <begin position="88"/>
        <end position="108"/>
    </location>
</feature>
<feature type="transmembrane region" description="Helical" evidence="5">
    <location>
        <begin position="307"/>
        <end position="325"/>
    </location>
</feature>
<evidence type="ECO:0000256" key="3">
    <source>
        <dbReference type="ARBA" id="ARBA00022989"/>
    </source>
</evidence>
<dbReference type="PROSITE" id="PS50850">
    <property type="entry name" value="MFS"/>
    <property type="match status" value="1"/>
</dbReference>
<keyword evidence="8" id="KW-1185">Reference proteome</keyword>
<evidence type="ECO:0000313" key="7">
    <source>
        <dbReference type="EMBL" id="QMW23008.1"/>
    </source>
</evidence>
<keyword evidence="2 5" id="KW-0812">Transmembrane</keyword>
<evidence type="ECO:0000313" key="8">
    <source>
        <dbReference type="Proteomes" id="UP000515292"/>
    </source>
</evidence>
<sequence>MSVTGGAHSQLTDSSPLSSTRWAILALVVVATIINNFDRQMIALLKPFIEAEFGWGDTLYARLAFWFQIGAAVSYLFAGWFVDRAGVRIGYAVGVGVWSFFTLLHAFVQSFAGMVGLRIALGGSESVNTPAAIKAVATYFPPRESSLAMGIANSASNIGAIITPLAIPAMAIAFGWRNAFIVTAVAGFVWLVVWLLVRPAAPSLAGVVPTPEASLVHEPADRWFDLLRDRRVAGFALAKALTDSVWWLMMFWAPDFFMRTFSLTVSEVALPVAGVYVLAALGSVSGGMLAQRLILRGMPVKDARLRVLFTYGTLALVAPIALFTAQLWVSVLMVGLVLFAHQGFSTNLFATVIDAFPARRVASVVALGALAGNVAGAVVQLLVGWLLETGIGYLPLFVAAGLAYLLGALAIRALTLRAGD</sequence>
<evidence type="ECO:0000259" key="6">
    <source>
        <dbReference type="PROSITE" id="PS50850"/>
    </source>
</evidence>
<dbReference type="InterPro" id="IPR011701">
    <property type="entry name" value="MFS"/>
</dbReference>